<dbReference type="GO" id="GO:0016020">
    <property type="term" value="C:membrane"/>
    <property type="evidence" value="ECO:0007669"/>
    <property type="project" value="InterPro"/>
</dbReference>
<feature type="domain" description="Peptidase S55" evidence="4">
    <location>
        <begin position="111"/>
        <end position="335"/>
    </location>
</feature>
<dbReference type="Gene3D" id="2.30.42.10">
    <property type="match status" value="1"/>
</dbReference>
<gene>
    <name evidence="5" type="primary">spoIVB</name>
    <name evidence="5" type="ORF">H9746_08430</name>
</gene>
<dbReference type="SUPFAM" id="SSF50156">
    <property type="entry name" value="PDZ domain-like"/>
    <property type="match status" value="1"/>
</dbReference>
<dbReference type="GO" id="GO:0004222">
    <property type="term" value="F:metalloendopeptidase activity"/>
    <property type="evidence" value="ECO:0007669"/>
    <property type="project" value="InterPro"/>
</dbReference>
<dbReference type="Pfam" id="PF13180">
    <property type="entry name" value="PDZ_2"/>
    <property type="match status" value="1"/>
</dbReference>
<dbReference type="EMBL" id="DXIE01000049">
    <property type="protein sequence ID" value="HIV62848.1"/>
    <property type="molecule type" value="Genomic_DNA"/>
</dbReference>
<reference evidence="5" key="2">
    <citation type="submission" date="2021-04" db="EMBL/GenBank/DDBJ databases">
        <authorList>
            <person name="Gilroy R."/>
        </authorList>
    </citation>
    <scope>NUCLEOTIDE SEQUENCE</scope>
    <source>
        <strain evidence="5">CHK193-4272</strain>
    </source>
</reference>
<evidence type="ECO:0000313" key="6">
    <source>
        <dbReference type="Proteomes" id="UP000886808"/>
    </source>
</evidence>
<proteinExistence type="predicted"/>
<dbReference type="SUPFAM" id="SSF50494">
    <property type="entry name" value="Trypsin-like serine proteases"/>
    <property type="match status" value="1"/>
</dbReference>
<dbReference type="InterPro" id="IPR036034">
    <property type="entry name" value="PDZ_sf"/>
</dbReference>
<dbReference type="InterPro" id="IPR014219">
    <property type="entry name" value="SpoIVB"/>
</dbReference>
<comment type="caution">
    <text evidence="5">The sequence shown here is derived from an EMBL/GenBank/DDBJ whole genome shotgun (WGS) entry which is preliminary data.</text>
</comment>
<dbReference type="NCBIfam" id="TIGR02860">
    <property type="entry name" value="spore_IV_B"/>
    <property type="match status" value="1"/>
</dbReference>
<evidence type="ECO:0000313" key="5">
    <source>
        <dbReference type="EMBL" id="HIV62848.1"/>
    </source>
</evidence>
<dbReference type="PROSITE" id="PS51494">
    <property type="entry name" value="SPOIVB"/>
    <property type="match status" value="1"/>
</dbReference>
<evidence type="ECO:0000256" key="2">
    <source>
        <dbReference type="SAM" id="SignalP"/>
    </source>
</evidence>
<dbReference type="EC" id="3.4.21.116" evidence="5"/>
<dbReference type="GO" id="GO:0006508">
    <property type="term" value="P:proteolysis"/>
    <property type="evidence" value="ECO:0007669"/>
    <property type="project" value="InterPro"/>
</dbReference>
<reference evidence="5" key="1">
    <citation type="journal article" date="2021" name="PeerJ">
        <title>Extensive microbial diversity within the chicken gut microbiome revealed by metagenomics and culture.</title>
        <authorList>
            <person name="Gilroy R."/>
            <person name="Ravi A."/>
            <person name="Getino M."/>
            <person name="Pursley I."/>
            <person name="Horton D.L."/>
            <person name="Alikhan N.F."/>
            <person name="Baker D."/>
            <person name="Gharbi K."/>
            <person name="Hall N."/>
            <person name="Watson M."/>
            <person name="Adriaenssens E.M."/>
            <person name="Foster-Nyarko E."/>
            <person name="Jarju S."/>
            <person name="Secka A."/>
            <person name="Antonio M."/>
            <person name="Oren A."/>
            <person name="Chaudhuri R.R."/>
            <person name="La Ragione R."/>
            <person name="Hildebrand F."/>
            <person name="Pallen M.J."/>
        </authorList>
    </citation>
    <scope>NUCLEOTIDE SEQUENCE</scope>
    <source>
        <strain evidence="5">CHK193-4272</strain>
    </source>
</reference>
<keyword evidence="5" id="KW-0378">Hydrolase</keyword>
<dbReference type="PROSITE" id="PS50106">
    <property type="entry name" value="PDZ"/>
    <property type="match status" value="1"/>
</dbReference>
<dbReference type="InterPro" id="IPR008763">
    <property type="entry name" value="Peptidase_S55"/>
</dbReference>
<feature type="chain" id="PRO_5039039085" evidence="2">
    <location>
        <begin position="26"/>
        <end position="335"/>
    </location>
</feature>
<feature type="signal peptide" evidence="2">
    <location>
        <begin position="1"/>
        <end position="25"/>
    </location>
</feature>
<dbReference type="Gene3D" id="2.40.10.10">
    <property type="entry name" value="Trypsin-like serine proteases"/>
    <property type="match status" value="1"/>
</dbReference>
<evidence type="ECO:0000259" key="4">
    <source>
        <dbReference type="PROSITE" id="PS51494"/>
    </source>
</evidence>
<dbReference type="PANTHER" id="PTHR42837">
    <property type="entry name" value="REGULATOR OF SIGMA-E PROTEASE RSEP"/>
    <property type="match status" value="1"/>
</dbReference>
<dbReference type="InterPro" id="IPR009003">
    <property type="entry name" value="Peptidase_S1_PA"/>
</dbReference>
<evidence type="ECO:0000256" key="1">
    <source>
        <dbReference type="ARBA" id="ARBA00001947"/>
    </source>
</evidence>
<protein>
    <submittedName>
        <fullName evidence="5">SpoIVB peptidase</fullName>
        <ecNumber evidence="5">3.4.21.116</ecNumber>
    </submittedName>
</protein>
<evidence type="ECO:0000259" key="3">
    <source>
        <dbReference type="PROSITE" id="PS50106"/>
    </source>
</evidence>
<dbReference type="PANTHER" id="PTHR42837:SF2">
    <property type="entry name" value="MEMBRANE METALLOPROTEASE ARASP2, CHLOROPLASTIC-RELATED"/>
    <property type="match status" value="1"/>
</dbReference>
<keyword evidence="2" id="KW-0732">Signal</keyword>
<dbReference type="Pfam" id="PF05580">
    <property type="entry name" value="Peptidase_S55"/>
    <property type="match status" value="1"/>
</dbReference>
<name>A0A9D1TIH0_9FIRM</name>
<organism evidence="5 6">
    <name type="scientific">Candidatus Butyricicoccus avistercoris</name>
    <dbReference type="NCBI Taxonomy" id="2838518"/>
    <lineage>
        <taxon>Bacteria</taxon>
        <taxon>Bacillati</taxon>
        <taxon>Bacillota</taxon>
        <taxon>Clostridia</taxon>
        <taxon>Eubacteriales</taxon>
        <taxon>Butyricicoccaceae</taxon>
        <taxon>Butyricicoccus</taxon>
    </lineage>
</organism>
<dbReference type="AlphaFoldDB" id="A0A9D1TIH0"/>
<comment type="cofactor">
    <cofactor evidence="1">
        <name>Zn(2+)</name>
        <dbReference type="ChEBI" id="CHEBI:29105"/>
    </cofactor>
</comment>
<dbReference type="Proteomes" id="UP000886808">
    <property type="component" value="Unassembled WGS sequence"/>
</dbReference>
<dbReference type="SMART" id="SM00228">
    <property type="entry name" value="PDZ"/>
    <property type="match status" value="1"/>
</dbReference>
<dbReference type="InterPro" id="IPR004387">
    <property type="entry name" value="Pept_M50_Zn"/>
</dbReference>
<feature type="domain" description="PDZ" evidence="3">
    <location>
        <begin position="35"/>
        <end position="86"/>
    </location>
</feature>
<dbReference type="InterPro" id="IPR043504">
    <property type="entry name" value="Peptidase_S1_PA_chymotrypsin"/>
</dbReference>
<dbReference type="InterPro" id="IPR001478">
    <property type="entry name" value="PDZ"/>
</dbReference>
<accession>A0A9D1TIH0</accession>
<sequence>MKKFHVKLTACITALLFVFSVSASALNHEMLIPVGRAVGIQMSSQGLLVEDVSPVDTESGQQNPAQKAGIKTGDVIISVNGQKVQDGANFQKLVSLSGENDIKIDIMRGDEQKQITVKPVKDSNGVYKLGVRVRDTINGIGTITYVDADTGEYGSLGHGICSGENGQLIPLKQGSLMQASVSRVVKGIAGTPGCLQGDFNTEYNIGTVEKNTLTGIYGTFTDDLYYKNLQPVEVASSDEIKTGEAIILSNIAGDEVKEYTCQIEKVYGAGGEYDRSMTIRITDNTLIEKTGGIVQGMSGSPILQNGKIIGAVTHVLVSDPTRGYAIQIDKMLEKA</sequence>